<evidence type="ECO:0000259" key="11">
    <source>
        <dbReference type="PROSITE" id="PS50262"/>
    </source>
</evidence>
<dbReference type="PANTHER" id="PTHR15036">
    <property type="entry name" value="PIKACHURIN-LIKE PROTEIN"/>
    <property type="match status" value="1"/>
</dbReference>
<feature type="domain" description="Laminin G" evidence="9">
    <location>
        <begin position="1254"/>
        <end position="1451"/>
    </location>
</feature>
<keyword evidence="6" id="KW-0245">EGF-like domain</keyword>
<dbReference type="InterPro" id="IPR001791">
    <property type="entry name" value="Laminin_G"/>
</dbReference>
<dbReference type="InterPro" id="IPR050372">
    <property type="entry name" value="Neurexin-related_CASP"/>
</dbReference>
<evidence type="ECO:0000256" key="1">
    <source>
        <dbReference type="ARBA" id="ARBA00004370"/>
    </source>
</evidence>
<dbReference type="InterPro" id="IPR013320">
    <property type="entry name" value="ConA-like_dom_sf"/>
</dbReference>
<evidence type="ECO:0000313" key="13">
    <source>
        <dbReference type="EMBL" id="OQV22912.1"/>
    </source>
</evidence>
<comment type="caution">
    <text evidence="6">Lacks conserved residue(s) required for the propagation of feature annotation.</text>
</comment>
<dbReference type="SUPFAM" id="SSF81321">
    <property type="entry name" value="Family A G protein-coupled receptor-like"/>
    <property type="match status" value="1"/>
</dbReference>
<reference evidence="14" key="1">
    <citation type="submission" date="2017-01" db="EMBL/GenBank/DDBJ databases">
        <title>Comparative genomics of anhydrobiosis in the tardigrade Hypsibius dujardini.</title>
        <authorList>
            <person name="Yoshida Y."/>
            <person name="Koutsovoulos G."/>
            <person name="Laetsch D."/>
            <person name="Stevens L."/>
            <person name="Kumar S."/>
            <person name="Horikawa D."/>
            <person name="Ishino K."/>
            <person name="Komine S."/>
            <person name="Tomita M."/>
            <person name="Blaxter M."/>
            <person name="Arakawa K."/>
        </authorList>
    </citation>
    <scope>NUCLEOTIDE SEQUENCE [LARGE SCALE GENOMIC DNA]</scope>
    <source>
        <strain evidence="14">Z151</strain>
    </source>
</reference>
<evidence type="ECO:0000256" key="2">
    <source>
        <dbReference type="ARBA" id="ARBA00022692"/>
    </source>
</evidence>
<dbReference type="Gene3D" id="2.60.120.1000">
    <property type="match status" value="1"/>
</dbReference>
<sequence>MEAFIRICLLVIVTAPLSHQRSYSFLPSNATDSLQLQFNPQSWLTGTNQHLHLKFKTHNPNEQLVHISDGAVSVKVTQGSIEVSTSAPGSATFQDSQQVADGEWHSVYLVRDVTAKTLKLNLNNRGQILVASGVPYVSQDTLVQLGGEATALSPATGAETPDLKGSGFEGCFNDVRFATADEEQTEPTTWEEGAPTRQSPSIVACEDRCLTTEKPCNAGQCRDYIDRLVCDCSQTSAEGPHCSIHEPSIVSLNGVQYVTHKAAAPAKRIALEFKTQFSDGLLLVVPITEESSSSSSNRQQPVATVSVFIARGKYLHVALSYPGGEGGGQSQLEVLTETDVVDGAWHSLVLEVETTNVKVTLDKEQKQLFAKGRKFDSFAADISVGGLGSSHPSADLISTSFRGAGDGISPADTFFVGCLRRIYTGPVNILEELIDPERHSTFLRTRSSVTDSPSVNEVLSTECAQLKQEDLSITLLSEESSAAIPQTDRSQHIDIKFSFRLPYSSFTNGSNGGLSPEANLISGELNTQFGAGDFKILVSDGLKLELNYPDQSGVRQQYRTLKPIGGALANSEWHSLRITWPTDQNGRVKRQDIESATDTTEAEAAVVDGNNEIATESEIVGTVPPPTFAVAAEEGAGHPVEAATDTNAVPAEVTASSQNETVAASEADLTAVEATTGISAEPEAGKAVLGNRRMQAEPAEADPNSVYALPAGVDKKSTLTIELDGVPIEILPGATSVSPNGALVLGKRVGIAGFGGCVRDISDHGRPVDVRRILIKPGNEGLTLGKCSSTSQTCLQNNPCEHDSKCRAGIAGLVCDCTDTGYSGKTCHISLHPPTCTDLFLSGERRSGVHLIDMDGSGPMKPVHVYCNMSRAIPEPRGVTTITHNFTPIKLSDFKSGGVRYEVRYRHFDKAHLKKLVEMSHQCRQFISYKCRNAPLKLGTHSFFRSFAETADITSFGSNTPGKCNCAVGGSVCGLGTRRDLSCNCDADDAQERVDDGYFVGKEFVGITSLTFVNRPIQGSGQVTLGALECFGKEWIERTVSFMSHAGSLALNTLGQNEDITFFFKTALKSTVLLYQPSIGGSGSLRVSVINATTAALYISINGEIRQVSVSSNQSLTNGAWHFIKVQFGTNELRFSVDLNDKYLVWGAGDKVGQYRGQLHIGGYPQTAEVAQVEVGLIGCIKGLFRGSQSVDVEASIETSGSNEIRRGCHSSCTPNPCVNGAECFDKFGDYECICANPLAQSGKNCDRDINDKAVTFETTNSSYILLHSQNVPIFNQSILLSFRTHAPSGILLYAHDNLHNFVQLHLDGNSQVVLTFSNGNKIQKLAVGQGSFSDGKWHQVYVHREATNTSLTVDYIHADSLELEGGLRLLTQYSGRPFGYNTGETIVPARPAYAIMPFQDVYVGGVATANLRAYIPGFYGCLRGLKIGELLFSLKNEPTEPEVPGVTEGCNSVCDHASPCQNSGRCINNWSNKTNPAECDCAGTSYVGATCSEDIGGNLDLSSQLIVDYKPGNPSSRAFDLSHKLAFSLAFSTAVRPEEGTTATLLFVQAYQKLVELAIGLTSNGSVVVYVLTEDDHKMVDVEGDFADGQRHFVTVLTSSDQFIVQSRLRISFNFYLLNLTCGDLFVGCIAMPYFATATYYGRWPISYTHCSCFIFFDFLATSGSLWVIAIISLDRAWAVACPVSYKYHNSSTPKHLVWIAREWVISLAALLLEFIRIRTDYVVHSDPEVCDWNSEKLYCGRPCFA</sequence>
<dbReference type="OrthoDB" id="5989513at2759"/>
<proteinExistence type="predicted"/>
<dbReference type="Pfam" id="PF00008">
    <property type="entry name" value="EGF"/>
    <property type="match status" value="1"/>
</dbReference>
<dbReference type="Gene3D" id="1.20.1070.10">
    <property type="entry name" value="Rhodopsin 7-helix transmembrane proteins"/>
    <property type="match status" value="1"/>
</dbReference>
<evidence type="ECO:0000256" key="6">
    <source>
        <dbReference type="PROSITE-ProRule" id="PRU00076"/>
    </source>
</evidence>
<keyword evidence="4 7" id="KW-0472">Membrane</keyword>
<feature type="domain" description="Laminin G" evidence="9">
    <location>
        <begin position="1038"/>
        <end position="1209"/>
    </location>
</feature>
<dbReference type="InterPro" id="IPR036056">
    <property type="entry name" value="Fibrinogen-like_C"/>
</dbReference>
<evidence type="ECO:0000256" key="3">
    <source>
        <dbReference type="ARBA" id="ARBA00022989"/>
    </source>
</evidence>
<dbReference type="PROSITE" id="PS51406">
    <property type="entry name" value="FIBRINOGEN_C_2"/>
    <property type="match status" value="1"/>
</dbReference>
<feature type="domain" description="Laminin G" evidence="9">
    <location>
        <begin position="25"/>
        <end position="205"/>
    </location>
</feature>
<feature type="transmembrane region" description="Helical" evidence="7">
    <location>
        <begin position="1616"/>
        <end position="1642"/>
    </location>
</feature>
<dbReference type="PROSITE" id="PS00010">
    <property type="entry name" value="ASX_HYDROXYL"/>
    <property type="match status" value="1"/>
</dbReference>
<feature type="domain" description="Fibrinogen C-terminal" evidence="12">
    <location>
        <begin position="827"/>
        <end position="884"/>
    </location>
</feature>
<organism evidence="13 14">
    <name type="scientific">Hypsibius exemplaris</name>
    <name type="common">Freshwater tardigrade</name>
    <dbReference type="NCBI Taxonomy" id="2072580"/>
    <lineage>
        <taxon>Eukaryota</taxon>
        <taxon>Metazoa</taxon>
        <taxon>Ecdysozoa</taxon>
        <taxon>Tardigrada</taxon>
        <taxon>Eutardigrada</taxon>
        <taxon>Parachela</taxon>
        <taxon>Hypsibioidea</taxon>
        <taxon>Hypsibiidae</taxon>
        <taxon>Hypsibius</taxon>
    </lineage>
</organism>
<evidence type="ECO:0000256" key="8">
    <source>
        <dbReference type="SAM" id="SignalP"/>
    </source>
</evidence>
<dbReference type="PROSITE" id="PS50026">
    <property type="entry name" value="EGF_3"/>
    <property type="match status" value="3"/>
</dbReference>
<name>A0A1W0X6H2_HYPEX</name>
<evidence type="ECO:0000256" key="5">
    <source>
        <dbReference type="ARBA" id="ARBA00023157"/>
    </source>
</evidence>
<dbReference type="Pfam" id="PF02210">
    <property type="entry name" value="Laminin_G_2"/>
    <property type="match status" value="4"/>
</dbReference>
<dbReference type="SUPFAM" id="SSF49899">
    <property type="entry name" value="Concanavalin A-like lectins/glucanases"/>
    <property type="match status" value="5"/>
</dbReference>
<keyword evidence="14" id="KW-1185">Reference proteome</keyword>
<keyword evidence="8" id="KW-0732">Signal</keyword>
<feature type="transmembrane region" description="Helical" evidence="7">
    <location>
        <begin position="1654"/>
        <end position="1675"/>
    </location>
</feature>
<evidence type="ECO:0000313" key="14">
    <source>
        <dbReference type="Proteomes" id="UP000192578"/>
    </source>
</evidence>
<dbReference type="SMART" id="SM00282">
    <property type="entry name" value="LamG"/>
    <property type="match status" value="4"/>
</dbReference>
<feature type="signal peptide" evidence="8">
    <location>
        <begin position="1"/>
        <end position="20"/>
    </location>
</feature>
<dbReference type="SUPFAM" id="SSF57196">
    <property type="entry name" value="EGF/Laminin"/>
    <property type="match status" value="1"/>
</dbReference>
<dbReference type="InterPro" id="IPR000152">
    <property type="entry name" value="EGF-type_Asp/Asn_hydroxyl_site"/>
</dbReference>
<evidence type="ECO:0000256" key="4">
    <source>
        <dbReference type="ARBA" id="ARBA00023136"/>
    </source>
</evidence>
<keyword evidence="5" id="KW-1015">Disulfide bond</keyword>
<dbReference type="InterPro" id="IPR017452">
    <property type="entry name" value="GPCR_Rhodpsn_7TM"/>
</dbReference>
<feature type="chain" id="PRO_5013229766" evidence="8">
    <location>
        <begin position="21"/>
        <end position="1747"/>
    </location>
</feature>
<evidence type="ECO:0000259" key="12">
    <source>
        <dbReference type="PROSITE" id="PS51406"/>
    </source>
</evidence>
<feature type="domain" description="EGF-like" evidence="10">
    <location>
        <begin position="1210"/>
        <end position="1247"/>
    </location>
</feature>
<dbReference type="PROSITE" id="PS50025">
    <property type="entry name" value="LAM_G_DOMAIN"/>
    <property type="match status" value="4"/>
</dbReference>
<feature type="domain" description="G-protein coupled receptors family 1 profile" evidence="11">
    <location>
        <begin position="1590"/>
        <end position="1747"/>
    </location>
</feature>
<dbReference type="Gene3D" id="2.10.25.10">
    <property type="entry name" value="Laminin"/>
    <property type="match status" value="4"/>
</dbReference>
<evidence type="ECO:0000259" key="10">
    <source>
        <dbReference type="PROSITE" id="PS50026"/>
    </source>
</evidence>
<dbReference type="EMBL" id="MTYJ01000015">
    <property type="protein sequence ID" value="OQV22912.1"/>
    <property type="molecule type" value="Genomic_DNA"/>
</dbReference>
<dbReference type="SUPFAM" id="SSF56496">
    <property type="entry name" value="Fibrinogen C-terminal domain-like"/>
    <property type="match status" value="1"/>
</dbReference>
<dbReference type="CDD" id="cd00054">
    <property type="entry name" value="EGF_CA"/>
    <property type="match status" value="2"/>
</dbReference>
<accession>A0A1W0X6H2</accession>
<evidence type="ECO:0000259" key="9">
    <source>
        <dbReference type="PROSITE" id="PS50025"/>
    </source>
</evidence>
<dbReference type="GO" id="GO:0004930">
    <property type="term" value="F:G protein-coupled receptor activity"/>
    <property type="evidence" value="ECO:0007669"/>
    <property type="project" value="InterPro"/>
</dbReference>
<dbReference type="GO" id="GO:0016020">
    <property type="term" value="C:membrane"/>
    <property type="evidence" value="ECO:0007669"/>
    <property type="project" value="UniProtKB-SubCell"/>
</dbReference>
<dbReference type="InterPro" id="IPR000276">
    <property type="entry name" value="GPCR_Rhodpsn"/>
</dbReference>
<feature type="domain" description="Laminin G" evidence="9">
    <location>
        <begin position="247"/>
        <end position="463"/>
    </location>
</feature>
<comment type="caution">
    <text evidence="13">The sequence shown here is derived from an EMBL/GenBank/DDBJ whole genome shotgun (WGS) entry which is preliminary data.</text>
</comment>
<dbReference type="PRINTS" id="PR00237">
    <property type="entry name" value="GPCRRHODOPSN"/>
</dbReference>
<gene>
    <name evidence="13" type="ORF">BV898_03338</name>
</gene>
<feature type="domain" description="EGF-like" evidence="10">
    <location>
        <begin position="790"/>
        <end position="828"/>
    </location>
</feature>
<dbReference type="InterPro" id="IPR002181">
    <property type="entry name" value="Fibrinogen_a/b/g_C_dom"/>
</dbReference>
<dbReference type="PANTHER" id="PTHR15036:SF94">
    <property type="entry name" value="INTESTINAL NEUREXIN-LIKE"/>
    <property type="match status" value="1"/>
</dbReference>
<evidence type="ECO:0000256" key="7">
    <source>
        <dbReference type="SAM" id="Phobius"/>
    </source>
</evidence>
<dbReference type="PROSITE" id="PS50262">
    <property type="entry name" value="G_PROTEIN_RECEP_F1_2"/>
    <property type="match status" value="1"/>
</dbReference>
<comment type="subcellular location">
    <subcellularLocation>
        <location evidence="1">Membrane</location>
    </subcellularLocation>
</comment>
<keyword evidence="2 7" id="KW-0812">Transmembrane</keyword>
<keyword evidence="3 7" id="KW-1133">Transmembrane helix</keyword>
<dbReference type="Proteomes" id="UP000192578">
    <property type="component" value="Unassembled WGS sequence"/>
</dbReference>
<dbReference type="SMART" id="SM00181">
    <property type="entry name" value="EGF"/>
    <property type="match status" value="4"/>
</dbReference>
<feature type="domain" description="EGF-like" evidence="10">
    <location>
        <begin position="1452"/>
        <end position="1493"/>
    </location>
</feature>
<dbReference type="InterPro" id="IPR000742">
    <property type="entry name" value="EGF"/>
</dbReference>
<dbReference type="Pfam" id="PF00001">
    <property type="entry name" value="7tm_1"/>
    <property type="match status" value="1"/>
</dbReference>
<protein>
    <submittedName>
        <fullName evidence="13">Contactin-associated protein like 5-3</fullName>
    </submittedName>
</protein>
<dbReference type="Gene3D" id="2.60.120.200">
    <property type="match status" value="4"/>
</dbReference>
<dbReference type="CDD" id="cd00110">
    <property type="entry name" value="LamG"/>
    <property type="match status" value="4"/>
</dbReference>